<name>A0A0F0KEH2_9MICO</name>
<evidence type="ECO:0000256" key="13">
    <source>
        <dbReference type="PIRNR" id="PIRNR006107"/>
    </source>
</evidence>
<comment type="catalytic activity">
    <reaction evidence="1 13">
        <text>acetyl-CoA + phosphate = acetyl phosphate + CoA</text>
        <dbReference type="Rhea" id="RHEA:19521"/>
        <dbReference type="ChEBI" id="CHEBI:22191"/>
        <dbReference type="ChEBI" id="CHEBI:43474"/>
        <dbReference type="ChEBI" id="CHEBI:57287"/>
        <dbReference type="ChEBI" id="CHEBI:57288"/>
        <dbReference type="EC" id="2.3.1.8"/>
    </reaction>
</comment>
<dbReference type="InterPro" id="IPR027417">
    <property type="entry name" value="P-loop_NTPase"/>
</dbReference>
<dbReference type="InterPro" id="IPR002505">
    <property type="entry name" value="PTA_PTB"/>
</dbReference>
<dbReference type="Gene3D" id="3.40.50.10750">
    <property type="entry name" value="Isocitrate/Isopropylmalate dehydrogenase-like"/>
    <property type="match status" value="1"/>
</dbReference>
<dbReference type="RefSeq" id="WP_045251942.1">
    <property type="nucleotide sequence ID" value="NZ_JYIT01000085.1"/>
</dbReference>
<dbReference type="InterPro" id="IPR004614">
    <property type="entry name" value="P_AcTrfase"/>
</dbReference>
<dbReference type="NCBIfam" id="NF004167">
    <property type="entry name" value="PRK05632.1"/>
    <property type="match status" value="1"/>
</dbReference>
<comment type="subcellular location">
    <subcellularLocation>
        <location evidence="2 13">Cytoplasm</location>
    </subcellularLocation>
</comment>
<dbReference type="UniPathway" id="UPA00340">
    <property type="reaction ID" value="UER00459"/>
</dbReference>
<dbReference type="EMBL" id="JYIT01000085">
    <property type="protein sequence ID" value="KJL18814.1"/>
    <property type="molecule type" value="Genomic_DNA"/>
</dbReference>
<dbReference type="GO" id="GO:0008959">
    <property type="term" value="F:phosphate acetyltransferase activity"/>
    <property type="evidence" value="ECO:0007669"/>
    <property type="project" value="UniProtKB-EC"/>
</dbReference>
<keyword evidence="9 13" id="KW-0808">Transferase</keyword>
<evidence type="ECO:0000256" key="12">
    <source>
        <dbReference type="ARBA" id="ARBA00049955"/>
    </source>
</evidence>
<evidence type="ECO:0000256" key="5">
    <source>
        <dbReference type="ARBA" id="ARBA00009786"/>
    </source>
</evidence>
<keyword evidence="8 13" id="KW-0963">Cytoplasm</keyword>
<dbReference type="Gene3D" id="3.40.50.10950">
    <property type="match status" value="1"/>
</dbReference>
<dbReference type="Gene3D" id="3.40.50.300">
    <property type="entry name" value="P-loop containing nucleotide triphosphate hydrolases"/>
    <property type="match status" value="1"/>
</dbReference>
<evidence type="ECO:0000256" key="6">
    <source>
        <dbReference type="ARBA" id="ARBA00012707"/>
    </source>
</evidence>
<dbReference type="OrthoDB" id="9808984at2"/>
<dbReference type="Pfam" id="PF01515">
    <property type="entry name" value="PTA_PTB"/>
    <property type="match status" value="1"/>
</dbReference>
<gene>
    <name evidence="16" type="primary">pta</name>
    <name evidence="16" type="ORF">RL72_03282</name>
</gene>
<dbReference type="InterPro" id="IPR042112">
    <property type="entry name" value="P_AcTrfase_dom2"/>
</dbReference>
<dbReference type="SUPFAM" id="SSF75138">
    <property type="entry name" value="HprK N-terminal domain-like"/>
    <property type="match status" value="1"/>
</dbReference>
<dbReference type="NCBIfam" id="NF007233">
    <property type="entry name" value="PRK09653.1"/>
    <property type="match status" value="1"/>
</dbReference>
<dbReference type="Pfam" id="PF07085">
    <property type="entry name" value="DRTGG"/>
    <property type="match status" value="1"/>
</dbReference>
<dbReference type="InterPro" id="IPR042113">
    <property type="entry name" value="P_AcTrfase_dom1"/>
</dbReference>
<evidence type="ECO:0000259" key="15">
    <source>
        <dbReference type="Pfam" id="PF07085"/>
    </source>
</evidence>
<evidence type="ECO:0000256" key="9">
    <source>
        <dbReference type="ARBA" id="ARBA00022679"/>
    </source>
</evidence>
<comment type="caution">
    <text evidence="16">The sequence shown here is derived from an EMBL/GenBank/DDBJ whole genome shotgun (WGS) entry which is preliminary data.</text>
</comment>
<dbReference type="InterPro" id="IPR050500">
    <property type="entry name" value="Phos_Acetyltrans/Butyryltrans"/>
</dbReference>
<dbReference type="SUPFAM" id="SSF53659">
    <property type="entry name" value="Isocitrate/Isopropylmalate dehydrogenase-like"/>
    <property type="match status" value="1"/>
</dbReference>
<dbReference type="PATRIC" id="fig|582680.7.peg.3343"/>
<feature type="domain" description="DRTGG" evidence="15">
    <location>
        <begin position="228"/>
        <end position="339"/>
    </location>
</feature>
<feature type="domain" description="Phosphate acetyl/butaryl transferase" evidence="14">
    <location>
        <begin position="385"/>
        <end position="702"/>
    </location>
</feature>
<dbReference type="Proteomes" id="UP000033448">
    <property type="component" value="Unassembled WGS sequence"/>
</dbReference>
<evidence type="ECO:0000256" key="3">
    <source>
        <dbReference type="ARBA" id="ARBA00004989"/>
    </source>
</evidence>
<dbReference type="EC" id="2.3.1.8" evidence="6 13"/>
<sequence length="710" mass="74378">MAKSILITSVEGHSGKSLIALGVIDALSRATARIGVFRPVTRSRDRDDVLEMLLSRTRIGLPAQDCIGVGYDELHADPDAALGRIVERFHAVEAQCDAVVILGSDYTDVAGPAELGVNARIAANLGAPVLLVLGGRDTAGHGERLGATAARTPVQLGQLARLGVAELAQERAVLSAIIVNRAEPGQADDIRAEVSAVLRERRDESAGEVPVWVVPEDPPLVAPSVRGVLQALGGRLARGDEELLDREVLDVVIAGMSMVNVLPRLIESAVVVIPADREEVLLATLLAQAAGTFPSIAAIVLNGPFALPEPIERLLDGLGPRVPIIATDHGTYDTTVRIMNAPGRLSVDAPHRVGRALALFEQHVDVPALIALLGVARSDVVTPLMFQYELFDRARTQRRTIVLPEGGDDRVLRAAGAVLSGGIADLVILGDETAVRARARELGVDLDAARVVSPTDPELVPRFAAEYARLRAHKGVTLAQAADTVTDVSYFGTLMVHLGLADGMVSGAAHTTAHTIRPAFEIIKTRPGVSVVSSVFLMALADRVLVYGDCAVIPDPTSEQLADIAISSAATAKAFGIDPRVAMLSYSTGDSGSGAEVEKVRAATALVRTRAPELPVEGPIQYDAAADAAVARAKLPGSSVAGRATVFVFPDLNTGNNTYKAVQRSAGAVAMGPVLQGLNKPINDLSRGALVEDIVNTIAITAIQAQGDRA</sequence>
<dbReference type="Pfam" id="PF13500">
    <property type="entry name" value="AAA_26"/>
    <property type="match status" value="1"/>
</dbReference>
<dbReference type="InterPro" id="IPR028979">
    <property type="entry name" value="Ser_kin/Pase_Hpr-like_N_sf"/>
</dbReference>
<dbReference type="FunFam" id="3.40.50.10750:FF:000001">
    <property type="entry name" value="Phosphate acetyltransferase"/>
    <property type="match status" value="1"/>
</dbReference>
<comment type="domain">
    <text evidence="13">The N-terminal region seems to be important for proper quaternary structure. The C-terminal region contains the substrate-binding site.</text>
</comment>
<dbReference type="Gene3D" id="3.40.1390.20">
    <property type="entry name" value="HprK N-terminal domain-like"/>
    <property type="match status" value="1"/>
</dbReference>
<accession>A0A0F0KEH2</accession>
<keyword evidence="10 13" id="KW-0012">Acyltransferase</keyword>
<keyword evidence="17" id="KW-1185">Reference proteome</keyword>
<evidence type="ECO:0000256" key="1">
    <source>
        <dbReference type="ARBA" id="ARBA00000705"/>
    </source>
</evidence>
<dbReference type="PANTHER" id="PTHR43356">
    <property type="entry name" value="PHOSPHATE ACETYLTRANSFERASE"/>
    <property type="match status" value="1"/>
</dbReference>
<protein>
    <recommendedName>
        <fullName evidence="7 13">Phosphate acetyltransferase</fullName>
        <ecNumber evidence="6 13">2.3.1.8</ecNumber>
    </recommendedName>
    <alternativeName>
        <fullName evidence="11 13">Phosphotransacetylase</fullName>
    </alternativeName>
</protein>
<dbReference type="PIRSF" id="PIRSF006107">
    <property type="entry name" value="PhpActrans_proteobac"/>
    <property type="match status" value="1"/>
</dbReference>
<dbReference type="GO" id="GO:0005737">
    <property type="term" value="C:cytoplasm"/>
    <property type="evidence" value="ECO:0007669"/>
    <property type="project" value="UniProtKB-SubCell"/>
</dbReference>
<evidence type="ECO:0000313" key="16">
    <source>
        <dbReference type="EMBL" id="KJL18814.1"/>
    </source>
</evidence>
<evidence type="ECO:0000313" key="17">
    <source>
        <dbReference type="Proteomes" id="UP000033448"/>
    </source>
</evidence>
<dbReference type="InterPro" id="IPR010766">
    <property type="entry name" value="DRTGG"/>
</dbReference>
<dbReference type="PANTHER" id="PTHR43356:SF3">
    <property type="entry name" value="PHOSPHATE ACETYLTRANSFERASE"/>
    <property type="match status" value="1"/>
</dbReference>
<evidence type="ECO:0000256" key="2">
    <source>
        <dbReference type="ARBA" id="ARBA00004496"/>
    </source>
</evidence>
<evidence type="ECO:0000256" key="4">
    <source>
        <dbReference type="ARBA" id="ARBA00008756"/>
    </source>
</evidence>
<reference evidence="16 17" key="1">
    <citation type="submission" date="2015-02" db="EMBL/GenBank/DDBJ databases">
        <title>Draft genome sequences of ten Microbacterium spp. with emphasis on heavy metal contaminated environments.</title>
        <authorList>
            <person name="Corretto E."/>
        </authorList>
    </citation>
    <scope>NUCLEOTIDE SEQUENCE [LARGE SCALE GENOMIC DNA]</scope>
    <source>
        <strain evidence="16 17">DSM 23848</strain>
    </source>
</reference>
<organism evidence="16 17">
    <name type="scientific">Microbacterium azadirachtae</name>
    <dbReference type="NCBI Taxonomy" id="582680"/>
    <lineage>
        <taxon>Bacteria</taxon>
        <taxon>Bacillati</taxon>
        <taxon>Actinomycetota</taxon>
        <taxon>Actinomycetes</taxon>
        <taxon>Micrococcales</taxon>
        <taxon>Microbacteriaceae</taxon>
        <taxon>Microbacterium</taxon>
    </lineage>
</organism>
<comment type="function">
    <text evidence="12 13">Involved in acetate metabolism.</text>
</comment>
<evidence type="ECO:0000256" key="10">
    <source>
        <dbReference type="ARBA" id="ARBA00023315"/>
    </source>
</evidence>
<dbReference type="AlphaFoldDB" id="A0A0F0KEH2"/>
<evidence type="ECO:0000259" key="14">
    <source>
        <dbReference type="Pfam" id="PF01515"/>
    </source>
</evidence>
<dbReference type="SUPFAM" id="SSF52540">
    <property type="entry name" value="P-loop containing nucleoside triphosphate hydrolases"/>
    <property type="match status" value="1"/>
</dbReference>
<evidence type="ECO:0000256" key="8">
    <source>
        <dbReference type="ARBA" id="ARBA00022490"/>
    </source>
</evidence>
<comment type="pathway">
    <text evidence="3 13">Metabolic intermediate biosynthesis; acetyl-CoA biosynthesis; acetyl-CoA from acetate: step 2/2.</text>
</comment>
<dbReference type="NCBIfam" id="TIGR00651">
    <property type="entry name" value="pta"/>
    <property type="match status" value="1"/>
</dbReference>
<evidence type="ECO:0000256" key="11">
    <source>
        <dbReference type="ARBA" id="ARBA00031108"/>
    </source>
</evidence>
<proteinExistence type="inferred from homology"/>
<comment type="similarity">
    <text evidence="5 13">In the N-terminal section; belongs to the CobB/CobQ family.</text>
</comment>
<dbReference type="InterPro" id="IPR016475">
    <property type="entry name" value="P-Actrans_bac"/>
</dbReference>
<evidence type="ECO:0000256" key="7">
    <source>
        <dbReference type="ARBA" id="ARBA00021528"/>
    </source>
</evidence>
<comment type="similarity">
    <text evidence="4 13">In the C-terminal section; belongs to the phosphate acetyltransferase and butyryltransferase family.</text>
</comment>
<dbReference type="GO" id="GO:0006085">
    <property type="term" value="P:acetyl-CoA biosynthetic process"/>
    <property type="evidence" value="ECO:0007669"/>
    <property type="project" value="UniProtKB-UniPathway"/>
</dbReference>